<dbReference type="Proteomes" id="UP000002287">
    <property type="component" value="Plasmid pBVIE05"/>
</dbReference>
<protein>
    <submittedName>
        <fullName evidence="1">Uncharacterized protein</fullName>
    </submittedName>
</protein>
<name>A4JWD9_BURVG</name>
<accession>A4JWD9</accession>
<proteinExistence type="predicted"/>
<evidence type="ECO:0000313" key="1">
    <source>
        <dbReference type="EMBL" id="ABO60592.1"/>
    </source>
</evidence>
<dbReference type="AlphaFoldDB" id="A4JWD9"/>
<evidence type="ECO:0000313" key="2">
    <source>
        <dbReference type="Proteomes" id="UP000002287"/>
    </source>
</evidence>
<keyword evidence="1" id="KW-0614">Plasmid</keyword>
<reference evidence="1 2" key="1">
    <citation type="submission" date="2007-03" db="EMBL/GenBank/DDBJ databases">
        <title>Complete sequence of plasmid pBVIE05 of Burkholderia vietnamiensis G4.</title>
        <authorList>
            <consortium name="US DOE Joint Genome Institute"/>
            <person name="Copeland A."/>
            <person name="Lucas S."/>
            <person name="Lapidus A."/>
            <person name="Barry K."/>
            <person name="Detter J.C."/>
            <person name="Glavina del Rio T."/>
            <person name="Hammon N."/>
            <person name="Israni S."/>
            <person name="Dalin E."/>
            <person name="Tice H."/>
            <person name="Pitluck S."/>
            <person name="Chain P."/>
            <person name="Malfatti S."/>
            <person name="Shin M."/>
            <person name="Vergez L."/>
            <person name="Schmutz J."/>
            <person name="Larimer F."/>
            <person name="Land M."/>
            <person name="Hauser L."/>
            <person name="Kyrpides N."/>
            <person name="Tiedje J."/>
            <person name="Richardson P."/>
        </authorList>
    </citation>
    <scope>NUCLEOTIDE SEQUENCE [LARGE SCALE GENOMIC DNA]</scope>
    <source>
        <strain evidence="2">G4 / LMG 22486</strain>
        <plasmid evidence="1 2">pBVIE05</plasmid>
    </source>
</reference>
<dbReference type="HOGENOM" id="CLU_1802503_0_0_4"/>
<gene>
    <name evidence="1" type="ordered locus">Bcep1808_7722</name>
</gene>
<organism evidence="1 2">
    <name type="scientific">Burkholderia vietnamiensis (strain G4 / LMG 22486)</name>
    <name type="common">Burkholderia cepacia (strain R1808)</name>
    <dbReference type="NCBI Taxonomy" id="269482"/>
    <lineage>
        <taxon>Bacteria</taxon>
        <taxon>Pseudomonadati</taxon>
        <taxon>Pseudomonadota</taxon>
        <taxon>Betaproteobacteria</taxon>
        <taxon>Burkholderiales</taxon>
        <taxon>Burkholderiaceae</taxon>
        <taxon>Burkholderia</taxon>
        <taxon>Burkholderia cepacia complex</taxon>
    </lineage>
</organism>
<sequence length="143" mass="15735">MTLPPPIVPVEDRSAWQCPSHGAGTPLRLFGSTLHCVLCGEQCEPRPSVIAAQRHAARVVPTVGTVRGAPPARNGCYDRPASAPPYFAQDGYEEAVDQGWGTFHRTTRYIEVEHVMSEDCQYSEHTVDPKCAGCRWNKQEASK</sequence>
<geneLocation type="plasmid" evidence="1 2">
    <name>pBVIE05</name>
</geneLocation>
<dbReference type="EMBL" id="CP000621">
    <property type="protein sequence ID" value="ABO60592.1"/>
    <property type="molecule type" value="Genomic_DNA"/>
</dbReference>
<dbReference type="KEGG" id="bvi:Bcep1808_7722"/>